<comment type="caution">
    <text evidence="16">The sequence shown here is derived from an EMBL/GenBank/DDBJ whole genome shotgun (WGS) entry which is preliminary data.</text>
</comment>
<dbReference type="Proteomes" id="UP000265703">
    <property type="component" value="Unassembled WGS sequence"/>
</dbReference>
<feature type="compositionally biased region" description="Polar residues" evidence="14">
    <location>
        <begin position="937"/>
        <end position="962"/>
    </location>
</feature>
<evidence type="ECO:0000256" key="6">
    <source>
        <dbReference type="ARBA" id="ARBA00022692"/>
    </source>
</evidence>
<feature type="transmembrane region" description="Helical" evidence="12 13">
    <location>
        <begin position="399"/>
        <end position="422"/>
    </location>
</feature>
<keyword evidence="8 12" id="KW-0443">Lipid metabolism</keyword>
<evidence type="ECO:0000256" key="7">
    <source>
        <dbReference type="ARBA" id="ARBA00022989"/>
    </source>
</evidence>
<keyword evidence="5 12" id="KW-0949">S-adenosyl-L-methionine</keyword>
<reference evidence="16 17" key="1">
    <citation type="submission" date="2018-06" db="EMBL/GenBank/DDBJ databases">
        <title>Comparative genomics reveals the genomic features of Rhizophagus irregularis, R. cerebriforme, R. diaphanum and Gigaspora rosea, and their symbiotic lifestyle signature.</title>
        <authorList>
            <person name="Morin E."/>
            <person name="San Clemente H."/>
            <person name="Chen E.C.H."/>
            <person name="De La Providencia I."/>
            <person name="Hainaut M."/>
            <person name="Kuo A."/>
            <person name="Kohler A."/>
            <person name="Murat C."/>
            <person name="Tang N."/>
            <person name="Roy S."/>
            <person name="Loubradou J."/>
            <person name="Henrissat B."/>
            <person name="Grigoriev I.V."/>
            <person name="Corradi N."/>
            <person name="Roux C."/>
            <person name="Martin F.M."/>
        </authorList>
    </citation>
    <scope>NUCLEOTIDE SEQUENCE [LARGE SCALE GENOMIC DNA]</scope>
    <source>
        <strain evidence="16 17">DAOM 227022</strain>
    </source>
</reference>
<protein>
    <recommendedName>
        <fullName evidence="12 13">Phosphatidylethanolamine N-methyltransferase</fullName>
        <shortName evidence="12">PE methyltransferase</shortName>
        <shortName evidence="12 13">PEAMT</shortName>
        <shortName evidence="12">PEMT</shortName>
        <ecNumber evidence="12 13">2.1.1.17</ecNumber>
    </recommendedName>
</protein>
<dbReference type="PIRSF" id="PIRSF000383">
    <property type="entry name" value="PEAMT"/>
    <property type="match status" value="1"/>
</dbReference>
<feature type="transmembrane region" description="Helical" evidence="12 13">
    <location>
        <begin position="87"/>
        <end position="108"/>
    </location>
</feature>
<feature type="region of interest" description="Disordered" evidence="14">
    <location>
        <begin position="1"/>
        <end position="23"/>
    </location>
</feature>
<name>A0A397SG02_9GLOM</name>
<dbReference type="InterPro" id="IPR007318">
    <property type="entry name" value="Phopholipid_MeTrfase"/>
</dbReference>
<evidence type="ECO:0000256" key="14">
    <source>
        <dbReference type="SAM" id="MobiDB-lite"/>
    </source>
</evidence>
<evidence type="ECO:0000256" key="5">
    <source>
        <dbReference type="ARBA" id="ARBA00022691"/>
    </source>
</evidence>
<dbReference type="GO" id="GO:0006656">
    <property type="term" value="P:phosphatidylcholine biosynthetic process"/>
    <property type="evidence" value="ECO:0007669"/>
    <property type="project" value="UniProtKB-UniRule"/>
</dbReference>
<evidence type="ECO:0000313" key="17">
    <source>
        <dbReference type="Proteomes" id="UP000265703"/>
    </source>
</evidence>
<keyword evidence="6 12" id="KW-0812">Transmembrane</keyword>
<dbReference type="GO" id="GO:0005789">
    <property type="term" value="C:endoplasmic reticulum membrane"/>
    <property type="evidence" value="ECO:0007669"/>
    <property type="project" value="UniProtKB-SubCell"/>
</dbReference>
<dbReference type="Pfam" id="PF17751">
    <property type="entry name" value="SKICH"/>
    <property type="match status" value="1"/>
</dbReference>
<feature type="transmembrane region" description="Helical" evidence="12 13">
    <location>
        <begin position="261"/>
        <end position="283"/>
    </location>
</feature>
<feature type="transmembrane region" description="Helical" evidence="12 13">
    <location>
        <begin position="450"/>
        <end position="470"/>
    </location>
</feature>
<dbReference type="PROSITE" id="PS51598">
    <property type="entry name" value="SAM_CHO2"/>
    <property type="match status" value="1"/>
</dbReference>
<evidence type="ECO:0000256" key="13">
    <source>
        <dbReference type="RuleBase" id="RU361122"/>
    </source>
</evidence>
<evidence type="ECO:0000313" key="16">
    <source>
        <dbReference type="EMBL" id="RIA85143.1"/>
    </source>
</evidence>
<evidence type="ECO:0000256" key="4">
    <source>
        <dbReference type="ARBA" id="ARBA00022679"/>
    </source>
</evidence>
<feature type="transmembrane region" description="Helical" evidence="12 13">
    <location>
        <begin position="197"/>
        <end position="217"/>
    </location>
</feature>
<feature type="domain" description="SKICH" evidence="15">
    <location>
        <begin position="744"/>
        <end position="838"/>
    </location>
</feature>
<dbReference type="PANTHER" id="PTHR32138">
    <property type="entry name" value="PHOSPHATIDYLETHANOLAMINE N-METHYLTRANSFERASE"/>
    <property type="match status" value="1"/>
</dbReference>
<dbReference type="Gene3D" id="2.60.40.2840">
    <property type="match status" value="1"/>
</dbReference>
<dbReference type="EMBL" id="QKYT01000444">
    <property type="protein sequence ID" value="RIA85143.1"/>
    <property type="molecule type" value="Genomic_DNA"/>
</dbReference>
<dbReference type="Gene3D" id="1.20.120.1630">
    <property type="match status" value="1"/>
</dbReference>
<feature type="transmembrane region" description="Helical" evidence="12 13">
    <location>
        <begin position="229"/>
        <end position="249"/>
    </location>
</feature>
<dbReference type="Pfam" id="PF04191">
    <property type="entry name" value="PEMT"/>
    <property type="match status" value="2"/>
</dbReference>
<comment type="pathway">
    <text evidence="12 13">Phospholipid metabolism; phosphatidylcholine biosynthesis.</text>
</comment>
<feature type="transmembrane region" description="Helical" evidence="12 13">
    <location>
        <begin position="61"/>
        <end position="81"/>
    </location>
</feature>
<dbReference type="EC" id="2.1.1.17" evidence="12 13"/>
<dbReference type="InterPro" id="IPR041611">
    <property type="entry name" value="SKICH"/>
</dbReference>
<feature type="compositionally biased region" description="Polar residues" evidence="14">
    <location>
        <begin position="1"/>
        <end position="20"/>
    </location>
</feature>
<dbReference type="HAMAP" id="MF_03217">
    <property type="entry name" value="PEMT"/>
    <property type="match status" value="1"/>
</dbReference>
<dbReference type="OrthoDB" id="4583at2759"/>
<keyword evidence="10 12" id="KW-0594">Phospholipid biosynthesis</keyword>
<dbReference type="InterPro" id="IPR016219">
    <property type="entry name" value="Phosphatid-EA_MeTrfase_fun"/>
</dbReference>
<organism evidence="16 17">
    <name type="scientific">Glomus cerebriforme</name>
    <dbReference type="NCBI Taxonomy" id="658196"/>
    <lineage>
        <taxon>Eukaryota</taxon>
        <taxon>Fungi</taxon>
        <taxon>Fungi incertae sedis</taxon>
        <taxon>Mucoromycota</taxon>
        <taxon>Glomeromycotina</taxon>
        <taxon>Glomeromycetes</taxon>
        <taxon>Glomerales</taxon>
        <taxon>Glomeraceae</taxon>
        <taxon>Glomus</taxon>
    </lineage>
</organism>
<keyword evidence="17" id="KW-1185">Reference proteome</keyword>
<feature type="compositionally biased region" description="Polar residues" evidence="14">
    <location>
        <begin position="973"/>
        <end position="985"/>
    </location>
</feature>
<accession>A0A397SG02</accession>
<feature type="region of interest" description="Disordered" evidence="14">
    <location>
        <begin position="937"/>
        <end position="991"/>
    </location>
</feature>
<evidence type="ECO:0000256" key="1">
    <source>
        <dbReference type="ARBA" id="ARBA00004127"/>
    </source>
</evidence>
<evidence type="ECO:0000259" key="15">
    <source>
        <dbReference type="Pfam" id="PF17751"/>
    </source>
</evidence>
<evidence type="ECO:0000256" key="10">
    <source>
        <dbReference type="ARBA" id="ARBA00023209"/>
    </source>
</evidence>
<feature type="transmembrane region" description="Helical" evidence="12 13">
    <location>
        <begin position="373"/>
        <end position="393"/>
    </location>
</feature>
<comment type="similarity">
    <text evidence="12 13">Belongs to the class VI-like SAM-binding methyltransferase superfamily. CHO2 family.</text>
</comment>
<keyword evidence="3 12" id="KW-0489">Methyltransferase</keyword>
<evidence type="ECO:0000256" key="3">
    <source>
        <dbReference type="ARBA" id="ARBA00022603"/>
    </source>
</evidence>
<comment type="catalytic activity">
    <reaction evidence="12 13">
        <text>a 1,2-diacyl-sn-glycero-3-phosphoethanolamine + S-adenosyl-L-methionine = a 1,2-diacyl-sn-glycero-3-phospho-N-methylethanolamine + S-adenosyl-L-homocysteine + H(+)</text>
        <dbReference type="Rhea" id="RHEA:11164"/>
        <dbReference type="ChEBI" id="CHEBI:15378"/>
        <dbReference type="ChEBI" id="CHEBI:57856"/>
        <dbReference type="ChEBI" id="CHEBI:59789"/>
        <dbReference type="ChEBI" id="CHEBI:64573"/>
        <dbReference type="ChEBI" id="CHEBI:64612"/>
        <dbReference type="EC" id="2.1.1.17"/>
    </reaction>
</comment>
<dbReference type="GO" id="GO:0004608">
    <property type="term" value="F:phosphatidylethanolamine N-methyltransferase activity"/>
    <property type="evidence" value="ECO:0007669"/>
    <property type="project" value="UniProtKB-UniRule"/>
</dbReference>
<keyword evidence="12 13" id="KW-0256">Endoplasmic reticulum</keyword>
<evidence type="ECO:0000256" key="8">
    <source>
        <dbReference type="ARBA" id="ARBA00023098"/>
    </source>
</evidence>
<dbReference type="PANTHER" id="PTHR32138:SF0">
    <property type="entry name" value="PHOSPHATIDYLETHANOLAMINE N-METHYLTRANSFERASE"/>
    <property type="match status" value="1"/>
</dbReference>
<feature type="compositionally biased region" description="Polar residues" evidence="14">
    <location>
        <begin position="703"/>
        <end position="720"/>
    </location>
</feature>
<dbReference type="GO" id="GO:0032259">
    <property type="term" value="P:methylation"/>
    <property type="evidence" value="ECO:0007669"/>
    <property type="project" value="UniProtKB-KW"/>
</dbReference>
<keyword evidence="2 12" id="KW-0444">Lipid biosynthesis</keyword>
<feature type="transmembrane region" description="Helical" evidence="12 13">
    <location>
        <begin position="476"/>
        <end position="497"/>
    </location>
</feature>
<evidence type="ECO:0000256" key="2">
    <source>
        <dbReference type="ARBA" id="ARBA00022516"/>
    </source>
</evidence>
<evidence type="ECO:0000256" key="9">
    <source>
        <dbReference type="ARBA" id="ARBA00023136"/>
    </source>
</evidence>
<proteinExistence type="inferred from homology"/>
<gene>
    <name evidence="16" type="ORF">C1645_741807</name>
</gene>
<feature type="transmembrane region" description="Helical" evidence="12 13">
    <location>
        <begin position="169"/>
        <end position="191"/>
    </location>
</feature>
<keyword evidence="9 12" id="KW-0472">Membrane</keyword>
<dbReference type="UniPathway" id="UPA00753"/>
<keyword evidence="7 12" id="KW-1133">Transmembrane helix</keyword>
<comment type="function">
    <text evidence="12 13">Catalyzes the first step of the methylation pathway of phosphatidylcholine biosynthesis, the SAM-dependent methylation of phosphatidylethanolamine (PE) to phosphatidylmonomethylethanolamine (PMME).</text>
</comment>
<comment type="subcellular location">
    <subcellularLocation>
        <location evidence="1">Endomembrane system</location>
        <topology evidence="1">Multi-pass membrane protein</topology>
    </subcellularLocation>
    <subcellularLocation>
        <location evidence="12 13">Endoplasmic reticulum membrane</location>
        <topology evidence="12 13">Multi-pass membrane protein</topology>
    </subcellularLocation>
</comment>
<feature type="region of interest" description="Disordered" evidence="14">
    <location>
        <begin position="703"/>
        <end position="723"/>
    </location>
</feature>
<sequence length="991" mass="113045">MDNENQNDVKSNESSGNVYNNDKDKRKNVVYGKTHDGQVFQVPHTVDMLVTVFDTKAKKSAFDILTFTVIGCQVVLFFVLPVSTSKWLFLFLFFFWRIAYNVGLGLLLKYQSDKRGLILWVKRKKLFNKEKVGKLYLFLKKELSAKMGSDYDFETAPLEFNTWLLFRQLVDLILLNDFTTYICFALANFSIPEGSGALINILRWTGGLFLLWFNIWVKTDAHRVVKDFAWYWGDFFFLIDQSLTFDGVFEMAPHPMYSVGYAGYYGISLMMASYKVLFVSLAAHAAQFAFLTFVENPHIDKTYNPPTPLNAKLSKPIIVEAHEFTTSANEFEVLSASNEIQFTLPDLLNTSTCHFRRDLIVFKNFDFFRSNDLFVIFITIYAAVIPLLIAGASDNVVKFFLVAQCLAWRIFHSYILGGVLLFQSKNKFLTKHYIKFGGNVSEAFSNWKSIYNLSLCMTYVTFLAAAWKMYYFPEDWTYGMVLLRHTFGVLLIVLHIWTSISVFEVLGDFGWFYGDFFFDDYPTTLYYTGIYRFLNNPEKLMGHAAFWGITLIANSWLIFGLALFAQISNFLFLHYVESPHMRKLYGDKIRKDAGVTKTIKRVKIIPGKVKEEVSKIREAPEIQVVERVVKEVAGTVEKVVEETAEVVGEFVEAAKPRLQGVVFETQSLLKNSTSIIIRRVTGNVNRQDLKQYSLSLVLPSNEMDNLPNNRISSDNDNNENQSRDAKPITFELGSPICVRWTAPKNRSRLDWIGIYKVTSNSSKMVTSVSSKGRYVYVTPEEDDSETDFNSTTSDNNQVETGDACFKGDQIPWEVGTYEFRYHHDNKHGVMAVSQPFEIAVNAPKYVSDPPTIEQTVLTLVQRALDSNPALIPYTTSDDYVLMKEVHAKRIVYGIKMMFGVDFAWEVVAVDGNVGRLARRIFKARRALAIFSSSHQRTESCSGINSPTSPLFPNDDSNTNSNDKPTELPKSGLNKRQTVKQQSLTLKATVDC</sequence>
<evidence type="ECO:0000256" key="12">
    <source>
        <dbReference type="HAMAP-Rule" id="MF_03217"/>
    </source>
</evidence>
<dbReference type="STRING" id="658196.A0A397SG02"/>
<evidence type="ECO:0000256" key="11">
    <source>
        <dbReference type="ARBA" id="ARBA00023264"/>
    </source>
</evidence>
<dbReference type="AlphaFoldDB" id="A0A397SG02"/>
<keyword evidence="4 12" id="KW-0808">Transferase</keyword>
<feature type="transmembrane region" description="Helical" evidence="12 13">
    <location>
        <begin position="544"/>
        <end position="565"/>
    </location>
</feature>
<keyword evidence="11 12" id="KW-1208">Phospholipid metabolism</keyword>